<feature type="compositionally biased region" description="Polar residues" evidence="4">
    <location>
        <begin position="220"/>
        <end position="231"/>
    </location>
</feature>
<name>A0A9W3D8I2_RAPSA</name>
<organism evidence="6 7">
    <name type="scientific">Raphanus sativus</name>
    <name type="common">Radish</name>
    <name type="synonym">Raphanus raphanistrum var. sativus</name>
    <dbReference type="NCBI Taxonomy" id="3726"/>
    <lineage>
        <taxon>Eukaryota</taxon>
        <taxon>Viridiplantae</taxon>
        <taxon>Streptophyta</taxon>
        <taxon>Embryophyta</taxon>
        <taxon>Tracheophyta</taxon>
        <taxon>Spermatophyta</taxon>
        <taxon>Magnoliopsida</taxon>
        <taxon>eudicotyledons</taxon>
        <taxon>Gunneridae</taxon>
        <taxon>Pentapetalae</taxon>
        <taxon>rosids</taxon>
        <taxon>malvids</taxon>
        <taxon>Brassicales</taxon>
        <taxon>Brassicaceae</taxon>
        <taxon>Brassiceae</taxon>
        <taxon>Raphanus</taxon>
    </lineage>
</organism>
<dbReference type="OrthoDB" id="1110742at2759"/>
<reference evidence="6" key="1">
    <citation type="journal article" date="2019" name="Database">
        <title>The radish genome database (RadishGD): an integrated information resource for radish genomics.</title>
        <authorList>
            <person name="Yu H.J."/>
            <person name="Baek S."/>
            <person name="Lee Y.J."/>
            <person name="Cho A."/>
            <person name="Mun J.H."/>
        </authorList>
    </citation>
    <scope>NUCLEOTIDE SEQUENCE [LARGE SCALE GENOMIC DNA]</scope>
    <source>
        <strain evidence="6">cv. WK10039</strain>
    </source>
</reference>
<dbReference type="SUPFAM" id="SSF54001">
    <property type="entry name" value="Cysteine proteinases"/>
    <property type="match status" value="1"/>
</dbReference>
<feature type="region of interest" description="Disordered" evidence="4">
    <location>
        <begin position="212"/>
        <end position="243"/>
    </location>
</feature>
<dbReference type="InterPro" id="IPR038765">
    <property type="entry name" value="Papain-like_cys_pep_sf"/>
</dbReference>
<comment type="similarity">
    <text evidence="1">Belongs to the peptidase C48 family.</text>
</comment>
<keyword evidence="2" id="KW-0645">Protease</keyword>
<dbReference type="GO" id="GO:0008234">
    <property type="term" value="F:cysteine-type peptidase activity"/>
    <property type="evidence" value="ECO:0007669"/>
    <property type="project" value="InterPro"/>
</dbReference>
<dbReference type="KEGG" id="rsz:108829501"/>
<dbReference type="AlphaFoldDB" id="A0A9W3D8I2"/>
<proteinExistence type="inferred from homology"/>
<evidence type="ECO:0000256" key="2">
    <source>
        <dbReference type="ARBA" id="ARBA00022670"/>
    </source>
</evidence>
<feature type="domain" description="Ubiquitin-like protease family profile" evidence="5">
    <location>
        <begin position="390"/>
        <end position="559"/>
    </location>
</feature>
<reference evidence="7" key="2">
    <citation type="submission" date="2025-08" db="UniProtKB">
        <authorList>
            <consortium name="RefSeq"/>
        </authorList>
    </citation>
    <scope>IDENTIFICATION</scope>
    <source>
        <tissue evidence="7">Leaf</tissue>
    </source>
</reference>
<evidence type="ECO:0000256" key="3">
    <source>
        <dbReference type="ARBA" id="ARBA00022801"/>
    </source>
</evidence>
<dbReference type="GeneID" id="108829501"/>
<dbReference type="GO" id="GO:0006508">
    <property type="term" value="P:proteolysis"/>
    <property type="evidence" value="ECO:0007669"/>
    <property type="project" value="UniProtKB-KW"/>
</dbReference>
<keyword evidence="6" id="KW-1185">Reference proteome</keyword>
<dbReference type="Proteomes" id="UP000504610">
    <property type="component" value="Chromosome 2"/>
</dbReference>
<dbReference type="Pfam" id="PF02902">
    <property type="entry name" value="Peptidase_C48"/>
    <property type="match status" value="1"/>
</dbReference>
<protein>
    <submittedName>
        <fullName evidence="7">Uncharacterized protein LOC108829501</fullName>
    </submittedName>
</protein>
<evidence type="ECO:0000313" key="6">
    <source>
        <dbReference type="Proteomes" id="UP000504610"/>
    </source>
</evidence>
<dbReference type="Gene3D" id="3.40.395.10">
    <property type="entry name" value="Adenoviral Proteinase, Chain A"/>
    <property type="match status" value="1"/>
</dbReference>
<evidence type="ECO:0000313" key="7">
    <source>
        <dbReference type="RefSeq" id="XP_056860069.1"/>
    </source>
</evidence>
<dbReference type="InterPro" id="IPR003653">
    <property type="entry name" value="Peptidase_C48_C"/>
</dbReference>
<evidence type="ECO:0000256" key="4">
    <source>
        <dbReference type="SAM" id="MobiDB-lite"/>
    </source>
</evidence>
<dbReference type="RefSeq" id="XP_056860069.1">
    <property type="nucleotide sequence ID" value="XM_057004089.1"/>
</dbReference>
<evidence type="ECO:0000259" key="5">
    <source>
        <dbReference type="Pfam" id="PF02902"/>
    </source>
</evidence>
<evidence type="ECO:0000256" key="1">
    <source>
        <dbReference type="ARBA" id="ARBA00005234"/>
    </source>
</evidence>
<sequence>MSVTNIDIEDSTELDWTNDEEDVCVDNMVNLIEKKYPFSSPCFGGGVTKAGLIRLQEEAKAEIGNRKSSKTKASTPTVVQELFDAEGVAAAVKERVREYFSKLGNQISMNQETFSSFRTLVLSNIKDLFDKVDNIGGRITILTDLVRKHENVSFAHTQKPSSRVTSVEDASMQTDNVAHTIIDDAIAFANRSSNPLNAVKVAGVVGDEFPEAKAERKDSLQSPFQRGNSHQHPPPEADEIPDSVYSRSCSSISEAYFLSWANSGGNTSCQTEWQRTAVVEEEEVVDETIDADGEEAVGGCWKSKLPKVPPKTLLGHYECDIRFLNQARKAVADSNNLGGTIDNPAKFSVILVKMKEEFCITTERGVLQSIEVYEIVARTNPLSPEVVDVLMFHLSSMFQSLSNANLPATSMFLDSQFAAQLSKTYTKFSKVTKKDSFKFSSTVTEVIMERESLGDVDRFYFPFNLDKKYWVGLCVDCSSWSISVLDNNISLRTDYMMKKELRPIAQMFSYLLKQVGKQGAGREGKLMTLERPRSIPQHNNITDYAVSSVLLIQAHAIAGTEVWKCKTADVLDIKAEGLVVTMYEVNVGTL</sequence>
<accession>A0A9W3D8I2</accession>
<gene>
    <name evidence="7" type="primary">LOC108829501</name>
</gene>
<keyword evidence="3" id="KW-0378">Hydrolase</keyword>